<dbReference type="Proteomes" id="UP001595814">
    <property type="component" value="Unassembled WGS sequence"/>
</dbReference>
<accession>A0ABV8JRR9</accession>
<evidence type="ECO:0000313" key="1">
    <source>
        <dbReference type="EMBL" id="MFC4097588.1"/>
    </source>
</evidence>
<reference evidence="2" key="1">
    <citation type="journal article" date="2019" name="Int. J. Syst. Evol. Microbiol.">
        <title>The Global Catalogue of Microorganisms (GCM) 10K type strain sequencing project: providing services to taxonomists for standard genome sequencing and annotation.</title>
        <authorList>
            <consortium name="The Broad Institute Genomics Platform"/>
            <consortium name="The Broad Institute Genome Sequencing Center for Infectious Disease"/>
            <person name="Wu L."/>
            <person name="Ma J."/>
        </authorList>
    </citation>
    <scope>NUCLEOTIDE SEQUENCE [LARGE SCALE GENOMIC DNA]</scope>
    <source>
        <strain evidence="2">CECT 7477</strain>
    </source>
</reference>
<comment type="caution">
    <text evidence="1">The sequence shown here is derived from an EMBL/GenBank/DDBJ whole genome shotgun (WGS) entry which is preliminary data.</text>
</comment>
<organism evidence="1 2">
    <name type="scientific">Euzebyella saccharophila</name>
    <dbReference type="NCBI Taxonomy" id="679664"/>
    <lineage>
        <taxon>Bacteria</taxon>
        <taxon>Pseudomonadati</taxon>
        <taxon>Bacteroidota</taxon>
        <taxon>Flavobacteriia</taxon>
        <taxon>Flavobacteriales</taxon>
        <taxon>Flavobacteriaceae</taxon>
        <taxon>Euzebyella</taxon>
    </lineage>
</organism>
<protein>
    <submittedName>
        <fullName evidence="1">Uncharacterized protein</fullName>
    </submittedName>
</protein>
<dbReference type="RefSeq" id="WP_192463145.1">
    <property type="nucleotide sequence ID" value="NZ_JACYFJ010000006.1"/>
</dbReference>
<sequence>MKLIYIQRNTKQEKRFTEKMGMLYTNVTYVKKAFLGIPLKTLHTYRKTYYGEVKSCMDCNTAY</sequence>
<evidence type="ECO:0000313" key="2">
    <source>
        <dbReference type="Proteomes" id="UP001595814"/>
    </source>
</evidence>
<keyword evidence="2" id="KW-1185">Reference proteome</keyword>
<gene>
    <name evidence="1" type="ORF">ACFOUT_17010</name>
</gene>
<dbReference type="EMBL" id="JBHSAW010000023">
    <property type="protein sequence ID" value="MFC4097588.1"/>
    <property type="molecule type" value="Genomic_DNA"/>
</dbReference>
<proteinExistence type="predicted"/>
<name>A0ABV8JRR9_9FLAO</name>